<keyword evidence="1" id="KW-1133">Transmembrane helix</keyword>
<gene>
    <name evidence="3" type="ORF">CATYP_02415</name>
</gene>
<evidence type="ECO:0000259" key="2">
    <source>
        <dbReference type="Pfam" id="PF04024"/>
    </source>
</evidence>
<dbReference type="Pfam" id="PF04024">
    <property type="entry name" value="PspC"/>
    <property type="match status" value="1"/>
</dbReference>
<keyword evidence="4" id="KW-1185">Reference proteome</keyword>
<proteinExistence type="predicted"/>
<feature type="transmembrane region" description="Helical" evidence="1">
    <location>
        <begin position="197"/>
        <end position="223"/>
    </location>
</feature>
<name>A0ABM5QLU1_9CORY</name>
<feature type="domain" description="Phage shock protein PspC N-terminal" evidence="2">
    <location>
        <begin position="2"/>
        <end position="36"/>
    </location>
</feature>
<evidence type="ECO:0000256" key="1">
    <source>
        <dbReference type="SAM" id="Phobius"/>
    </source>
</evidence>
<dbReference type="EMBL" id="CP008944">
    <property type="protein sequence ID" value="AIG63725.1"/>
    <property type="molecule type" value="Genomic_DNA"/>
</dbReference>
<keyword evidence="1" id="KW-0472">Membrane</keyword>
<evidence type="ECO:0000313" key="4">
    <source>
        <dbReference type="Proteomes" id="UP000028504"/>
    </source>
</evidence>
<dbReference type="Proteomes" id="UP000028504">
    <property type="component" value="Chromosome"/>
</dbReference>
<organism evidence="3 4">
    <name type="scientific">Corynebacterium atypicum</name>
    <dbReference type="NCBI Taxonomy" id="191610"/>
    <lineage>
        <taxon>Bacteria</taxon>
        <taxon>Bacillati</taxon>
        <taxon>Actinomycetota</taxon>
        <taxon>Actinomycetes</taxon>
        <taxon>Mycobacteriales</taxon>
        <taxon>Corynebacteriaceae</taxon>
        <taxon>Corynebacterium</taxon>
    </lineage>
</organism>
<keyword evidence="1" id="KW-0812">Transmembrane</keyword>
<sequence>MRYQVDAVLVRVCFCVAAATWGLGVPLYLACWGFMPRFGVPSSPFQALVSAHHDSRLGRERKAGLALLAATAITGAASQAMATSLASTGILIALCAALGLAVFLHQHTPVPPRGLLAADADEQASPDATAADPAARPQVSLDAYQPATEWPDPRGSAGAAKVDWDPLAAAPFDWEKPHDQPAAKKREKTQGAHPRRLVWAALAVLAGIPAVGIAVAAAMTIFVDFSDGGFYFNLGF</sequence>
<dbReference type="InterPro" id="IPR007168">
    <property type="entry name" value="Phageshock_PspC_N"/>
</dbReference>
<accession>A0ABM5QLU1</accession>
<protein>
    <recommendedName>
        <fullName evidence="2">Phage shock protein PspC N-terminal domain-containing protein</fullName>
    </recommendedName>
</protein>
<reference evidence="3 4" key="1">
    <citation type="submission" date="2014-07" db="EMBL/GenBank/DDBJ databases">
        <title>Complete genome sequence of Corynebacterium atypicum DSM 44849: identifiction of the mycolic acid biosynthesis genes.</title>
        <authorList>
            <person name="Tippelt A."/>
            <person name="Mollmann S."/>
            <person name="Albersmeier A."/>
            <person name="Jaenicke S."/>
            <person name="Ruckert C."/>
            <person name="Tauch A."/>
        </authorList>
    </citation>
    <scope>NUCLEOTIDE SEQUENCE [LARGE SCALE GENOMIC DNA]</scope>
    <source>
        <strain evidence="3 4">R2070</strain>
    </source>
</reference>
<feature type="transmembrane region" description="Helical" evidence="1">
    <location>
        <begin position="85"/>
        <end position="104"/>
    </location>
</feature>
<evidence type="ECO:0000313" key="3">
    <source>
        <dbReference type="EMBL" id="AIG63725.1"/>
    </source>
</evidence>
<feature type="transmembrane region" description="Helical" evidence="1">
    <location>
        <begin position="12"/>
        <end position="35"/>
    </location>
</feature>